<keyword evidence="1" id="KW-1133">Transmembrane helix</keyword>
<keyword evidence="1" id="KW-0812">Transmembrane</keyword>
<keyword evidence="1" id="KW-0472">Membrane</keyword>
<reference evidence="2 3" key="1">
    <citation type="submission" date="2020-08" db="EMBL/GenBank/DDBJ databases">
        <title>Functional genomics of gut bacteria from endangered species of beetles.</title>
        <authorList>
            <person name="Carlos-Shanley C."/>
        </authorList>
    </citation>
    <scope>NUCLEOTIDE SEQUENCE [LARGE SCALE GENOMIC DNA]</scope>
    <source>
        <strain evidence="2 3">S00151</strain>
    </source>
</reference>
<evidence type="ECO:0000256" key="1">
    <source>
        <dbReference type="SAM" id="Phobius"/>
    </source>
</evidence>
<accession>A0A840KEW6</accession>
<name>A0A840KEW6_9FLAO</name>
<organism evidence="2 3">
    <name type="scientific">Chryseobacterium defluvii</name>
    <dbReference type="NCBI Taxonomy" id="160396"/>
    <lineage>
        <taxon>Bacteria</taxon>
        <taxon>Pseudomonadati</taxon>
        <taxon>Bacteroidota</taxon>
        <taxon>Flavobacteriia</taxon>
        <taxon>Flavobacteriales</taxon>
        <taxon>Weeksellaceae</taxon>
        <taxon>Chryseobacterium group</taxon>
        <taxon>Chryseobacterium</taxon>
    </lineage>
</organism>
<sequence>MKKPVATLISALIVIVFIAVLAYAFMGDLFTPRSEFDVPNKQNDKIISMFNSQIEREIEDHTQSVMHPGYIPESRQNTIDYLKSIRSIESYSRHGVKSTQPRNYIELKISFNNGTIAEKVYTSHPCSGYMEPCLLMKVEMKDGKAVRIFTNGQEKKGSPDWITPDLNILIDRAISYDIGRNHDRYFAPKKTQRDFDKEWEDQK</sequence>
<feature type="transmembrane region" description="Helical" evidence="1">
    <location>
        <begin position="6"/>
        <end position="26"/>
    </location>
</feature>
<gene>
    <name evidence="2" type="ORF">HNP38_001355</name>
</gene>
<evidence type="ECO:0000313" key="3">
    <source>
        <dbReference type="Proteomes" id="UP000592180"/>
    </source>
</evidence>
<keyword evidence="3" id="KW-1185">Reference proteome</keyword>
<dbReference type="AlphaFoldDB" id="A0A840KEW6"/>
<protein>
    <submittedName>
        <fullName evidence="2">Competence protein ComGC</fullName>
    </submittedName>
</protein>
<comment type="caution">
    <text evidence="2">The sequence shown here is derived from an EMBL/GenBank/DDBJ whole genome shotgun (WGS) entry which is preliminary data.</text>
</comment>
<dbReference type="EMBL" id="JACHLE010000001">
    <property type="protein sequence ID" value="MBB4806083.1"/>
    <property type="molecule type" value="Genomic_DNA"/>
</dbReference>
<evidence type="ECO:0000313" key="2">
    <source>
        <dbReference type="EMBL" id="MBB4806083.1"/>
    </source>
</evidence>
<dbReference type="Proteomes" id="UP000592180">
    <property type="component" value="Unassembled WGS sequence"/>
</dbReference>
<dbReference type="RefSeq" id="WP_184186415.1">
    <property type="nucleotide sequence ID" value="NZ_JACHLE010000001.1"/>
</dbReference>
<proteinExistence type="predicted"/>